<dbReference type="EMBL" id="LLXH01000861">
    <property type="protein sequence ID" value="PKC62403.1"/>
    <property type="molecule type" value="Genomic_DNA"/>
</dbReference>
<sequence>ADDYTGFNHDISYEISYPDGRASVYYKPYNMSASDWSRYVEKLEIEALNYPPNDSIDIEEDVSCSASDFLDPFIDADDYTGFNHDISYEISYPDGRASVYYKPYNMSASDWSRYVEKLEIDALNYQPNDSIDIEEDVSHPTFLVANYDYHTFTSDSDDELYDSDDDPYFSPDFNFL</sequence>
<organism evidence="1 2">
    <name type="scientific">Rhizophagus irregularis</name>
    <dbReference type="NCBI Taxonomy" id="588596"/>
    <lineage>
        <taxon>Eukaryota</taxon>
        <taxon>Fungi</taxon>
        <taxon>Fungi incertae sedis</taxon>
        <taxon>Mucoromycota</taxon>
        <taxon>Glomeromycotina</taxon>
        <taxon>Glomeromycetes</taxon>
        <taxon>Glomerales</taxon>
        <taxon>Glomeraceae</taxon>
        <taxon>Rhizophagus</taxon>
    </lineage>
</organism>
<feature type="non-terminal residue" evidence="1">
    <location>
        <position position="1"/>
    </location>
</feature>
<evidence type="ECO:0000313" key="2">
    <source>
        <dbReference type="Proteomes" id="UP000232688"/>
    </source>
</evidence>
<accession>A0A2N0RGH2</accession>
<proteinExistence type="predicted"/>
<gene>
    <name evidence="1" type="ORF">RhiirA1_465172</name>
</gene>
<dbReference type="AlphaFoldDB" id="A0A2N0RGH2"/>
<dbReference type="VEuPathDB" id="FungiDB:FUN_001767"/>
<dbReference type="VEuPathDB" id="FungiDB:RhiirFUN_026180"/>
<dbReference type="VEuPathDB" id="FungiDB:RhiirA1_465172"/>
<name>A0A2N0RGH2_9GLOM</name>
<comment type="caution">
    <text evidence="1">The sequence shown here is derived from an EMBL/GenBank/DDBJ whole genome shotgun (WGS) entry which is preliminary data.</text>
</comment>
<dbReference type="Proteomes" id="UP000232688">
    <property type="component" value="Unassembled WGS sequence"/>
</dbReference>
<reference evidence="1 2" key="1">
    <citation type="submission" date="2017-10" db="EMBL/GenBank/DDBJ databases">
        <title>Extensive intraspecific genome diversity in a model arbuscular mycorrhizal fungus.</title>
        <authorList>
            <person name="Chen E.C.H."/>
            <person name="Morin E."/>
            <person name="Baudet D."/>
            <person name="Noel J."/>
            <person name="Ndikumana S."/>
            <person name="Charron P."/>
            <person name="St-Onge C."/>
            <person name="Giorgi J."/>
            <person name="Grigoriev I.V."/>
            <person name="Roux C."/>
            <person name="Martin F.M."/>
            <person name="Corradi N."/>
        </authorList>
    </citation>
    <scope>NUCLEOTIDE SEQUENCE [LARGE SCALE GENOMIC DNA]</scope>
    <source>
        <strain evidence="1 2">A1</strain>
    </source>
</reference>
<evidence type="ECO:0000313" key="1">
    <source>
        <dbReference type="EMBL" id="PKC62403.1"/>
    </source>
</evidence>
<protein>
    <submittedName>
        <fullName evidence="1">Uncharacterized protein</fullName>
    </submittedName>
</protein>
<reference evidence="1 2" key="2">
    <citation type="submission" date="2017-10" db="EMBL/GenBank/DDBJ databases">
        <title>Genome analyses suggest a sexual origin of heterokaryosis in a supposedly ancient asexual fungus.</title>
        <authorList>
            <person name="Corradi N."/>
            <person name="Sedzielewska K."/>
            <person name="Noel J."/>
            <person name="Charron P."/>
            <person name="Farinelli L."/>
            <person name="Marton T."/>
            <person name="Kruger M."/>
            <person name="Pelin A."/>
            <person name="Brachmann A."/>
            <person name="Corradi N."/>
        </authorList>
    </citation>
    <scope>NUCLEOTIDE SEQUENCE [LARGE SCALE GENOMIC DNA]</scope>
    <source>
        <strain evidence="1 2">A1</strain>
    </source>
</reference>